<reference evidence="1" key="1">
    <citation type="submission" date="2023-10" db="EMBL/GenBank/DDBJ databases">
        <authorList>
            <person name="Chen Y."/>
            <person name="Shah S."/>
            <person name="Dougan E. K."/>
            <person name="Thang M."/>
            <person name="Chan C."/>
        </authorList>
    </citation>
    <scope>NUCLEOTIDE SEQUENCE [LARGE SCALE GENOMIC DNA]</scope>
</reference>
<dbReference type="EMBL" id="CAUYUJ010016158">
    <property type="protein sequence ID" value="CAK0862397.1"/>
    <property type="molecule type" value="Genomic_DNA"/>
</dbReference>
<sequence>RVKPCDKDLVSWPDLSTAPVDVADLVGEAERECLSRWGRTVLKSESSASDLSAASVPQRPCVDPILGSSPRACAGFAGELLQGGMISFRVARVDDPYSLGFFFVEKVCKGTLRPVFDARVANEGFAAPPKTTLPAAAARAALESDNLAALARGDIQRAFCHMLVPEGMEELFTLPHISSRLLNVKQLDGLPIPPDGLLRPMVRVPPMGWSWSLLFCRSIMGGALLHCGFGDGVLIEVGRPSPALSSKDGVAAAGYVDNFAIVGGGPVAVTSKRDEVTRALEAWGLPVHSLDAASAVSAFTGLEINGEPGAVRVKPRSAMRLRQALVAVSRRGAPDDSDIIEGFLDSSPAGFCKGFHEIPEELVQVSSWVTVISRRHWNPSKNIVEHDGDALRDANAALSDPARARHPCRALRALDWLGWRVLNFATASQLDCIPVCCLTDLPLGGFVTAAGGMTVAAMRHLLPLIPVGKRPPPRSVRTLDGGRRLMPPQSRLVLPRLVAVAVAGWLMWRNLPSMAVIVALVCHACLRPSEAYRLRVGSLMPPISGSGVNPRGIVGGEAKPGRPGMAGVMDESALGNAPELWPALRARMPNAFADASLWNFRPVVVRAMFRQALRELGLRQESLSVCALRRGGNSRDLLSGARAIAGVKQTWRWTSDTSLMRHGKRSGIQQRIRGLSPQIAEFGVLGFARLSVLIVSKLVKGRFPLPVPLQSAPALPWVEKRAPFLSRK</sequence>
<accession>A0ABN9UQX3</accession>
<evidence type="ECO:0000313" key="2">
    <source>
        <dbReference type="Proteomes" id="UP001189429"/>
    </source>
</evidence>
<keyword evidence="2" id="KW-1185">Reference proteome</keyword>
<gene>
    <name evidence="1" type="ORF">PCOR1329_LOCUS50829</name>
</gene>
<evidence type="ECO:0000313" key="1">
    <source>
        <dbReference type="EMBL" id="CAK0862397.1"/>
    </source>
</evidence>
<evidence type="ECO:0008006" key="3">
    <source>
        <dbReference type="Google" id="ProtNLM"/>
    </source>
</evidence>
<dbReference type="Proteomes" id="UP001189429">
    <property type="component" value="Unassembled WGS sequence"/>
</dbReference>
<protein>
    <recommendedName>
        <fullName evidence="3">Reverse transcriptase domain-containing protein</fullName>
    </recommendedName>
</protein>
<comment type="caution">
    <text evidence="1">The sequence shown here is derived from an EMBL/GenBank/DDBJ whole genome shotgun (WGS) entry which is preliminary data.</text>
</comment>
<organism evidence="1 2">
    <name type="scientific">Prorocentrum cordatum</name>
    <dbReference type="NCBI Taxonomy" id="2364126"/>
    <lineage>
        <taxon>Eukaryota</taxon>
        <taxon>Sar</taxon>
        <taxon>Alveolata</taxon>
        <taxon>Dinophyceae</taxon>
        <taxon>Prorocentrales</taxon>
        <taxon>Prorocentraceae</taxon>
        <taxon>Prorocentrum</taxon>
    </lineage>
</organism>
<name>A0ABN9UQX3_9DINO</name>
<feature type="non-terminal residue" evidence="1">
    <location>
        <position position="1"/>
    </location>
</feature>
<proteinExistence type="predicted"/>